<feature type="compositionally biased region" description="Low complexity" evidence="8">
    <location>
        <begin position="648"/>
        <end position="668"/>
    </location>
</feature>
<evidence type="ECO:0000313" key="10">
    <source>
        <dbReference type="Proteomes" id="UP000001610"/>
    </source>
</evidence>
<dbReference type="EMBL" id="JH126405">
    <property type="protein sequence ID" value="EGX88348.1"/>
    <property type="molecule type" value="Genomic_DNA"/>
</dbReference>
<dbReference type="Proteomes" id="UP000001610">
    <property type="component" value="Unassembled WGS sequence"/>
</dbReference>
<keyword evidence="5" id="KW-0010">Activator</keyword>
<feature type="compositionally biased region" description="Basic residues" evidence="8">
    <location>
        <begin position="394"/>
        <end position="405"/>
    </location>
</feature>
<dbReference type="HOGENOM" id="CLU_020420_0_0_1"/>
<gene>
    <name evidence="9" type="ORF">CCM_08391</name>
</gene>
<keyword evidence="4" id="KW-0805">Transcription regulation</keyword>
<evidence type="ECO:0000256" key="4">
    <source>
        <dbReference type="ARBA" id="ARBA00023015"/>
    </source>
</evidence>
<dbReference type="OrthoDB" id="2575228at2759"/>
<dbReference type="InParanoid" id="G3JR52"/>
<reference evidence="9 10" key="1">
    <citation type="journal article" date="2011" name="Genome Biol.">
        <title>Genome sequence of the insect pathogenic fungus Cordyceps militaris, a valued traditional Chinese medicine.</title>
        <authorList>
            <person name="Zheng P."/>
            <person name="Xia Y."/>
            <person name="Xiao G."/>
            <person name="Xiong C."/>
            <person name="Hu X."/>
            <person name="Zhang S."/>
            <person name="Zheng H."/>
            <person name="Huang Y."/>
            <person name="Zhou Y."/>
            <person name="Wang S."/>
            <person name="Zhao G.P."/>
            <person name="Liu X."/>
            <person name="St Leger R.J."/>
            <person name="Wang C."/>
        </authorList>
    </citation>
    <scope>NUCLEOTIDE SEQUENCE [LARGE SCALE GENOMIC DNA]</scope>
    <source>
        <strain evidence="9 10">CM01</strain>
    </source>
</reference>
<keyword evidence="3" id="KW-0749">Sporulation</keyword>
<feature type="region of interest" description="Disordered" evidence="8">
    <location>
        <begin position="360"/>
        <end position="466"/>
    </location>
</feature>
<evidence type="ECO:0000256" key="5">
    <source>
        <dbReference type="ARBA" id="ARBA00023159"/>
    </source>
</evidence>
<dbReference type="KEGG" id="cmt:CCM_08391"/>
<evidence type="ECO:0000256" key="8">
    <source>
        <dbReference type="SAM" id="MobiDB-lite"/>
    </source>
</evidence>
<evidence type="ECO:0000256" key="6">
    <source>
        <dbReference type="ARBA" id="ARBA00023163"/>
    </source>
</evidence>
<name>G3JR52_CORMM</name>
<feature type="compositionally biased region" description="Low complexity" evidence="8">
    <location>
        <begin position="601"/>
        <end position="613"/>
    </location>
</feature>
<feature type="compositionally biased region" description="Polar residues" evidence="8">
    <location>
        <begin position="244"/>
        <end position="253"/>
    </location>
</feature>
<evidence type="ECO:0000256" key="1">
    <source>
        <dbReference type="ARBA" id="ARBA00008881"/>
    </source>
</evidence>
<sequence>MNQSAISAVPPQRSIMAFFFSSPPSSDQNLHGTFKATPLSNLQPNTVSLVSCVKERSGDIEQGVESRNLSIRLCSSLVILGGWNAHLHFARPEAFLPPLSTMANTFRMSHHQAQTDGNSSGLSYSASHDFQWGDKGGAPTEQLCTQQCPQPTHTLCASHPYQHIPEAMALWTSSYPVDAGDRDPSFAWPDTDVPSAGLEDSQPDLFSQFLDFDAGHGGATAVAAEPFYLDPSQHQHHIPHNQHESSTTSSGVSNADDFDFLSSNPAGYDVDTSALAMFAQDPAASAMYTSSGMTVSDTALERLEGISLHSPKKDGAATLRRAVSPAPEHNMAAVATATTGRRSKKMMEALSSTLRKATMRKTRKVSQAMQRAVSPSLENPPMAIKPGSAQVPPRGRRAHRAHTQHALHLQQQQQQQQPFPESPPPLQVDTGLANGAFVSGQFDDPFGGEISPRHAPPPQQPPQMRYYSQGGLGTPMDSPTRNAAMLQQQQQGIHHWQQQQQHGAHWSAASSQQDLWWGGAGGPGGIDAKNIDANMAMHSQHGELPYDVRGDGGHAMAAAHNNGLMIHMPQPRAGTGVNELVLNAHTYLPPPPPPQVPTEVSRSARPPKAPSSGARHHHQRTMSSSPMRKQRAPSASPSPGTTTRQSRHSSGASAASSAQRSASGRVSVPGTPSGIKKRRSRDAGSGSFSADDGGGGGISLGGGGGGGGGFVNFTPNDGSVLMTGVAPSGSSKTKARREKEAMERRRRLSEAAMKAVAAAGGDIEKLKEQGFEL</sequence>
<dbReference type="GO" id="GO:0030435">
    <property type="term" value="P:sporulation resulting in formation of a cellular spore"/>
    <property type="evidence" value="ECO:0007669"/>
    <property type="project" value="UniProtKB-KW"/>
</dbReference>
<feature type="compositionally biased region" description="Gly residues" evidence="8">
    <location>
        <begin position="692"/>
        <end position="701"/>
    </location>
</feature>
<keyword evidence="7" id="KW-0183">Conidiation</keyword>
<keyword evidence="10" id="KW-1185">Reference proteome</keyword>
<feature type="region of interest" description="Disordered" evidence="8">
    <location>
        <begin position="584"/>
        <end position="701"/>
    </location>
</feature>
<feature type="compositionally biased region" description="Polar residues" evidence="8">
    <location>
        <begin position="621"/>
        <end position="643"/>
    </location>
</feature>
<dbReference type="PANTHER" id="PTHR22934:SF25">
    <property type="entry name" value="DEVELOPMENTAL REGULATORY PROTEIN WETA"/>
    <property type="match status" value="1"/>
</dbReference>
<feature type="region of interest" description="Disordered" evidence="8">
    <location>
        <begin position="232"/>
        <end position="253"/>
    </location>
</feature>
<dbReference type="RefSeq" id="XP_006673593.1">
    <property type="nucleotide sequence ID" value="XM_006673530.1"/>
</dbReference>
<protein>
    <recommendedName>
        <fullName evidence="2">Developmental regulatory protein wetA</fullName>
    </recommendedName>
</protein>
<dbReference type="eggNOG" id="ENOG502S8IT">
    <property type="taxonomic scope" value="Eukaryota"/>
</dbReference>
<organism evidence="9 10">
    <name type="scientific">Cordyceps militaris (strain CM01)</name>
    <name type="common">Caterpillar fungus</name>
    <dbReference type="NCBI Taxonomy" id="983644"/>
    <lineage>
        <taxon>Eukaryota</taxon>
        <taxon>Fungi</taxon>
        <taxon>Dikarya</taxon>
        <taxon>Ascomycota</taxon>
        <taxon>Pezizomycotina</taxon>
        <taxon>Sordariomycetes</taxon>
        <taxon>Hypocreomycetidae</taxon>
        <taxon>Hypocreales</taxon>
        <taxon>Cordycipitaceae</taxon>
        <taxon>Cordyceps</taxon>
    </lineage>
</organism>
<dbReference type="STRING" id="983644.G3JR52"/>
<proteinExistence type="inferred from homology"/>
<dbReference type="PANTHER" id="PTHR22934">
    <property type="entry name" value="PROTEIN ESC1/WETA-RELATED"/>
    <property type="match status" value="1"/>
</dbReference>
<dbReference type="GO" id="GO:0048315">
    <property type="term" value="P:conidium formation"/>
    <property type="evidence" value="ECO:0007669"/>
    <property type="project" value="UniProtKB-KW"/>
</dbReference>
<feature type="compositionally biased region" description="Low complexity" evidence="8">
    <location>
        <begin position="406"/>
        <end position="417"/>
    </location>
</feature>
<evidence type="ECO:0000313" key="9">
    <source>
        <dbReference type="EMBL" id="EGX88348.1"/>
    </source>
</evidence>
<evidence type="ECO:0000256" key="3">
    <source>
        <dbReference type="ARBA" id="ARBA00022969"/>
    </source>
</evidence>
<dbReference type="InterPro" id="IPR040112">
    <property type="entry name" value="WetA"/>
</dbReference>
<evidence type="ECO:0000256" key="2">
    <source>
        <dbReference type="ARBA" id="ARBA00015342"/>
    </source>
</evidence>
<dbReference type="AlphaFoldDB" id="G3JR52"/>
<keyword evidence="6" id="KW-0804">Transcription</keyword>
<dbReference type="VEuPathDB" id="FungiDB:CCM_08391"/>
<accession>G3JR52</accession>
<dbReference type="OMA" id="HGFCDDP"/>
<dbReference type="GeneID" id="18170399"/>
<evidence type="ECO:0000256" key="7">
    <source>
        <dbReference type="ARBA" id="ARBA00023321"/>
    </source>
</evidence>
<comment type="similarity">
    <text evidence="1">Belongs to the wetA family.</text>
</comment>